<feature type="transmembrane region" description="Helical" evidence="11">
    <location>
        <begin position="99"/>
        <end position="125"/>
    </location>
</feature>
<proteinExistence type="inferred from homology"/>
<evidence type="ECO:0000256" key="11">
    <source>
        <dbReference type="SAM" id="Phobius"/>
    </source>
</evidence>
<keyword evidence="6 11" id="KW-1133">Transmembrane helix</keyword>
<evidence type="ECO:0000256" key="9">
    <source>
        <dbReference type="ARBA" id="ARBA00031625"/>
    </source>
</evidence>
<evidence type="ECO:0000256" key="6">
    <source>
        <dbReference type="ARBA" id="ARBA00022989"/>
    </source>
</evidence>
<evidence type="ECO:0000256" key="2">
    <source>
        <dbReference type="ARBA" id="ARBA00010581"/>
    </source>
</evidence>
<evidence type="ECO:0000256" key="7">
    <source>
        <dbReference type="ARBA" id="ARBA00023136"/>
    </source>
</evidence>
<evidence type="ECO:0000256" key="5">
    <source>
        <dbReference type="ARBA" id="ARBA00022967"/>
    </source>
</evidence>
<evidence type="ECO:0000256" key="8">
    <source>
        <dbReference type="ARBA" id="ARBA00031400"/>
    </source>
</evidence>
<evidence type="ECO:0000313" key="13">
    <source>
        <dbReference type="EMBL" id="MEK0082082.1"/>
    </source>
</evidence>
<feature type="transmembrane region" description="Helical" evidence="11">
    <location>
        <begin position="261"/>
        <end position="281"/>
    </location>
</feature>
<comment type="similarity">
    <text evidence="2 10">Belongs to the cytochrome c oxidase subunit 3 family.</text>
</comment>
<dbReference type="InterPro" id="IPR000298">
    <property type="entry name" value="Cyt_c_oxidase-like_su3"/>
</dbReference>
<evidence type="ECO:0000259" key="12">
    <source>
        <dbReference type="PROSITE" id="PS50253"/>
    </source>
</evidence>
<feature type="domain" description="Heme-copper oxidase subunit III family profile" evidence="12">
    <location>
        <begin position="21"/>
        <end position="282"/>
    </location>
</feature>
<keyword evidence="14" id="KW-1185">Reference proteome</keyword>
<protein>
    <recommendedName>
        <fullName evidence="3">cytochrome-c oxidase</fullName>
        <ecNumber evidence="3">7.1.1.9</ecNumber>
    </recommendedName>
    <alternativeName>
        <fullName evidence="8">Cytochrome aa3 subunit 3</fullName>
    </alternativeName>
    <alternativeName>
        <fullName evidence="9">Cytochrome c oxidase polypeptide III</fullName>
    </alternativeName>
</protein>
<organism evidence="13 14">
    <name type="scientific">Benzoatithermus flavus</name>
    <dbReference type="NCBI Taxonomy" id="3108223"/>
    <lineage>
        <taxon>Bacteria</taxon>
        <taxon>Pseudomonadati</taxon>
        <taxon>Pseudomonadota</taxon>
        <taxon>Alphaproteobacteria</taxon>
        <taxon>Geminicoccales</taxon>
        <taxon>Geminicoccaceae</taxon>
        <taxon>Benzoatithermus</taxon>
    </lineage>
</organism>
<keyword evidence="4 10" id="KW-0812">Transmembrane</keyword>
<evidence type="ECO:0000313" key="14">
    <source>
        <dbReference type="Proteomes" id="UP001375743"/>
    </source>
</evidence>
<keyword evidence="5" id="KW-1278">Translocase</keyword>
<dbReference type="InterPro" id="IPR035973">
    <property type="entry name" value="Cyt_c_oxidase_su3-like_sf"/>
</dbReference>
<dbReference type="EMBL" id="JBBLZC010000002">
    <property type="protein sequence ID" value="MEK0082082.1"/>
    <property type="molecule type" value="Genomic_DNA"/>
</dbReference>
<dbReference type="CDD" id="cd01665">
    <property type="entry name" value="Cyt_c_Oxidase_III"/>
    <property type="match status" value="1"/>
</dbReference>
<dbReference type="InterPro" id="IPR013833">
    <property type="entry name" value="Cyt_c_oxidase_su3_a-hlx"/>
</dbReference>
<dbReference type="InterPro" id="IPR033945">
    <property type="entry name" value="Cyt_c_oxase_su3_dom"/>
</dbReference>
<evidence type="ECO:0000256" key="1">
    <source>
        <dbReference type="ARBA" id="ARBA00004141"/>
    </source>
</evidence>
<name>A0ABU8XQ01_9PROT</name>
<comment type="subcellular location">
    <subcellularLocation>
        <location evidence="10">Cell membrane</location>
        <topology evidence="10">Multi-pass membrane protein</topology>
    </subcellularLocation>
    <subcellularLocation>
        <location evidence="1">Membrane</location>
        <topology evidence="1">Multi-pass membrane protein</topology>
    </subcellularLocation>
</comment>
<keyword evidence="7 11" id="KW-0472">Membrane</keyword>
<dbReference type="Pfam" id="PF00510">
    <property type="entry name" value="COX3"/>
    <property type="match status" value="1"/>
</dbReference>
<evidence type="ECO:0000256" key="4">
    <source>
        <dbReference type="ARBA" id="ARBA00022692"/>
    </source>
</evidence>
<feature type="transmembrane region" description="Helical" evidence="11">
    <location>
        <begin position="217"/>
        <end position="241"/>
    </location>
</feature>
<dbReference type="PANTHER" id="PTHR11403:SF7">
    <property type="entry name" value="CYTOCHROME C OXIDASE SUBUNIT 3"/>
    <property type="match status" value="1"/>
</dbReference>
<dbReference type="SUPFAM" id="SSF81452">
    <property type="entry name" value="Cytochrome c oxidase subunit III-like"/>
    <property type="match status" value="1"/>
</dbReference>
<dbReference type="EC" id="7.1.1.9" evidence="3"/>
<evidence type="ECO:0000256" key="10">
    <source>
        <dbReference type="RuleBase" id="RU003376"/>
    </source>
</evidence>
<gene>
    <name evidence="13" type="ORF">U1T56_02880</name>
</gene>
<feature type="transmembrane region" description="Helical" evidence="11">
    <location>
        <begin position="177"/>
        <end position="197"/>
    </location>
</feature>
<dbReference type="Gene3D" id="1.10.287.70">
    <property type="match status" value="1"/>
</dbReference>
<feature type="transmembrane region" description="Helical" evidence="11">
    <location>
        <begin position="145"/>
        <end position="165"/>
    </location>
</feature>
<comment type="caution">
    <text evidence="13">The sequence shown here is derived from an EMBL/GenBank/DDBJ whole genome shotgun (WGS) entry which is preliminary data.</text>
</comment>
<reference evidence="13 14" key="1">
    <citation type="submission" date="2024-01" db="EMBL/GenBank/DDBJ databases">
        <title>Multi-omics insights into the function and evolution of sodium benzoate biodegradation pathways in Benzoatithermus flavus gen. nov., sp. nov. from hot spring.</title>
        <authorList>
            <person name="Hu C.-J."/>
            <person name="Li W.-J."/>
        </authorList>
    </citation>
    <scope>NUCLEOTIDE SEQUENCE [LARGE SCALE GENOMIC DNA]</scope>
    <source>
        <strain evidence="13 14">SYSU G07066</strain>
    </source>
</reference>
<dbReference type="PROSITE" id="PS50253">
    <property type="entry name" value="COX3"/>
    <property type="match status" value="1"/>
</dbReference>
<accession>A0ABU8XQ01</accession>
<dbReference type="PANTHER" id="PTHR11403">
    <property type="entry name" value="CYTOCHROME C OXIDASE SUBUNIT III"/>
    <property type="match status" value="1"/>
</dbReference>
<feature type="transmembrane region" description="Helical" evidence="11">
    <location>
        <begin position="60"/>
        <end position="78"/>
    </location>
</feature>
<dbReference type="InterPro" id="IPR024791">
    <property type="entry name" value="Cyt_c/ubiquinol_Oxase_su3"/>
</dbReference>
<dbReference type="Gene3D" id="1.20.120.80">
    <property type="entry name" value="Cytochrome c oxidase, subunit III, four-helix bundle"/>
    <property type="match status" value="1"/>
</dbReference>
<dbReference type="RefSeq" id="WP_418157937.1">
    <property type="nucleotide sequence ID" value="NZ_JBBLZC010000002.1"/>
</dbReference>
<evidence type="ECO:0000256" key="3">
    <source>
        <dbReference type="ARBA" id="ARBA00012949"/>
    </source>
</evidence>
<sequence>MASTAVTHGAQVQDEHGHHRPNHPYHLVDPSPWPLVASFSALLLTGGGVMWMHGSRGGPWVTLLGFLGVIYVMFRWWGDVLREGRTGHHTDVVAKGLRLGMALFITSEVLFFFAFFWAFFWGALYPPMTIATSYPPEGVHPVATWNIPFLNTLILLLSGATVTWAHHAIKENDQQTAFKALLLTVCLGLTFTAFQAYEYIEAISEGFTLSDGIYGSTFYLATGFHGLHVQIGTIFLIVCMIRAWYGTFSPDRHVGFEAAAWYWHFVDVVWLFLFVWVYWWGGHIHFTTQPVG</sequence>
<dbReference type="Proteomes" id="UP001375743">
    <property type="component" value="Unassembled WGS sequence"/>
</dbReference>